<comment type="caution">
    <text evidence="1">The sequence shown here is derived from an EMBL/GenBank/DDBJ whole genome shotgun (WGS) entry which is preliminary data.</text>
</comment>
<feature type="non-terminal residue" evidence="1">
    <location>
        <position position="1"/>
    </location>
</feature>
<organism evidence="1">
    <name type="scientific">marine sediment metagenome</name>
    <dbReference type="NCBI Taxonomy" id="412755"/>
    <lineage>
        <taxon>unclassified sequences</taxon>
        <taxon>metagenomes</taxon>
        <taxon>ecological metagenomes</taxon>
    </lineage>
</organism>
<sequence length="82" mass="9514">STIIILNYHKEVPTWGTPAEAIEAFYLNIPIYAISDVSKTEMNSSLLWWINETDGEVFRSTSECVKFIKEKYKLQTVQPEKE</sequence>
<name>A0A0F8ZCK2_9ZZZZ</name>
<protein>
    <recommendedName>
        <fullName evidence="2">Nucleoside 2-deoxyribosyltransferase</fullName>
    </recommendedName>
</protein>
<dbReference type="AlphaFoldDB" id="A0A0F8ZCK2"/>
<evidence type="ECO:0000313" key="1">
    <source>
        <dbReference type="EMBL" id="KKK57776.1"/>
    </source>
</evidence>
<reference evidence="1" key="1">
    <citation type="journal article" date="2015" name="Nature">
        <title>Complex archaea that bridge the gap between prokaryotes and eukaryotes.</title>
        <authorList>
            <person name="Spang A."/>
            <person name="Saw J.H."/>
            <person name="Jorgensen S.L."/>
            <person name="Zaremba-Niedzwiedzka K."/>
            <person name="Martijn J."/>
            <person name="Lind A.E."/>
            <person name="van Eijk R."/>
            <person name="Schleper C."/>
            <person name="Guy L."/>
            <person name="Ettema T.J."/>
        </authorList>
    </citation>
    <scope>NUCLEOTIDE SEQUENCE</scope>
</reference>
<accession>A0A0F8ZCK2</accession>
<gene>
    <name evidence="1" type="ORF">LCGC14_3051110</name>
</gene>
<proteinExistence type="predicted"/>
<evidence type="ECO:0008006" key="2">
    <source>
        <dbReference type="Google" id="ProtNLM"/>
    </source>
</evidence>
<dbReference type="EMBL" id="LAZR01064306">
    <property type="protein sequence ID" value="KKK57776.1"/>
    <property type="molecule type" value="Genomic_DNA"/>
</dbReference>